<evidence type="ECO:0008006" key="2">
    <source>
        <dbReference type="Google" id="ProtNLM"/>
    </source>
</evidence>
<accession>A0A6C0K206</accession>
<name>A0A6C0K206_9ZZZZ</name>
<organism evidence="1">
    <name type="scientific">viral metagenome</name>
    <dbReference type="NCBI Taxonomy" id="1070528"/>
    <lineage>
        <taxon>unclassified sequences</taxon>
        <taxon>metagenomes</taxon>
        <taxon>organismal metagenomes</taxon>
    </lineage>
</organism>
<evidence type="ECO:0000313" key="1">
    <source>
        <dbReference type="EMBL" id="QHU10820.1"/>
    </source>
</evidence>
<dbReference type="EMBL" id="MN740772">
    <property type="protein sequence ID" value="QHU10820.1"/>
    <property type="molecule type" value="Genomic_DNA"/>
</dbReference>
<protein>
    <recommendedName>
        <fullName evidence="2">Protein kinase domain-containing protein</fullName>
    </recommendedName>
</protein>
<proteinExistence type="predicted"/>
<sequence length="214" mass="24392">MKKISENKYQILLADVKGNEAFFYSIFNLLNERLPGSYIVSANKEPLAIHFFSTSVKPLSYYCKKGLVDYCTTLKIICDLYKQSMFLGKYGYGFYCIDLNDIIVIDKSIFICTNPCVVKECRNGQLMFFSPFNHTAEHGFYSPEILELQSIPAKVSHKCFYYSLGALAIYCLVGEKLGNSDAALLLKPISQTKLYWLILKLVESDCERRSALII</sequence>
<dbReference type="AlphaFoldDB" id="A0A6C0K206"/>
<reference evidence="1" key="1">
    <citation type="journal article" date="2020" name="Nature">
        <title>Giant virus diversity and host interactions through global metagenomics.</title>
        <authorList>
            <person name="Schulz F."/>
            <person name="Roux S."/>
            <person name="Paez-Espino D."/>
            <person name="Jungbluth S."/>
            <person name="Walsh D.A."/>
            <person name="Denef V.J."/>
            <person name="McMahon K.D."/>
            <person name="Konstantinidis K.T."/>
            <person name="Eloe-Fadrosh E.A."/>
            <person name="Kyrpides N.C."/>
            <person name="Woyke T."/>
        </authorList>
    </citation>
    <scope>NUCLEOTIDE SEQUENCE</scope>
    <source>
        <strain evidence="1">GVMAG-S-1101165-83</strain>
    </source>
</reference>